<feature type="chain" id="PRO_5035896078" evidence="1">
    <location>
        <begin position="22"/>
        <end position="235"/>
    </location>
</feature>
<feature type="signal peptide" evidence="1">
    <location>
        <begin position="1"/>
        <end position="21"/>
    </location>
</feature>
<accession>A0A8S9RLB0</accession>
<protein>
    <submittedName>
        <fullName evidence="2">Uncharacterized protein</fullName>
    </submittedName>
</protein>
<dbReference type="Proteomes" id="UP000712600">
    <property type="component" value="Unassembled WGS sequence"/>
</dbReference>
<comment type="caution">
    <text evidence="2">The sequence shown here is derived from an EMBL/GenBank/DDBJ whole genome shotgun (WGS) entry which is preliminary data.</text>
</comment>
<dbReference type="EMBL" id="QGKX02000095">
    <property type="protein sequence ID" value="KAF3573670.1"/>
    <property type="molecule type" value="Genomic_DNA"/>
</dbReference>
<evidence type="ECO:0000256" key="1">
    <source>
        <dbReference type="SAM" id="SignalP"/>
    </source>
</evidence>
<dbReference type="AlphaFoldDB" id="A0A8S9RLB0"/>
<organism evidence="2 3">
    <name type="scientific">Brassica cretica</name>
    <name type="common">Mustard</name>
    <dbReference type="NCBI Taxonomy" id="69181"/>
    <lineage>
        <taxon>Eukaryota</taxon>
        <taxon>Viridiplantae</taxon>
        <taxon>Streptophyta</taxon>
        <taxon>Embryophyta</taxon>
        <taxon>Tracheophyta</taxon>
        <taxon>Spermatophyta</taxon>
        <taxon>Magnoliopsida</taxon>
        <taxon>eudicotyledons</taxon>
        <taxon>Gunneridae</taxon>
        <taxon>Pentapetalae</taxon>
        <taxon>rosids</taxon>
        <taxon>malvids</taxon>
        <taxon>Brassicales</taxon>
        <taxon>Brassicaceae</taxon>
        <taxon>Brassiceae</taxon>
        <taxon>Brassica</taxon>
    </lineage>
</organism>
<proteinExistence type="predicted"/>
<evidence type="ECO:0000313" key="2">
    <source>
        <dbReference type="EMBL" id="KAF3573670.1"/>
    </source>
</evidence>
<keyword evidence="1" id="KW-0732">Signal</keyword>
<gene>
    <name evidence="2" type="ORF">F2Q69_00060225</name>
</gene>
<reference evidence="2" key="1">
    <citation type="submission" date="2019-12" db="EMBL/GenBank/DDBJ databases">
        <title>Genome sequencing and annotation of Brassica cretica.</title>
        <authorList>
            <person name="Studholme D.J."/>
            <person name="Sarris P."/>
        </authorList>
    </citation>
    <scope>NUCLEOTIDE SEQUENCE</scope>
    <source>
        <strain evidence="2">PFS-109/04</strain>
        <tissue evidence="2">Leaf</tissue>
    </source>
</reference>
<evidence type="ECO:0000313" key="3">
    <source>
        <dbReference type="Proteomes" id="UP000712600"/>
    </source>
</evidence>
<name>A0A8S9RLB0_BRACR</name>
<sequence>MVARLKACGFVLSFMVEEISLWQFLSVCLCSSCKSQVSPAFHTESVTMMMMSSRSNRSGMKEIRRRQSLMLEKPPTVNMLISLFQFTQNWLVNCVAVVYSTPSSPAFLLLLIVSGGVVGEFGPGSSLVPLRPLLLFAFFGLTDSRSENRIGLSSPQLGSCIFALLLILKDVWVSSIGFRWKPIILSGDDFQSVKVMMSRLGTCLFFTTRLTRGNAFEIDHYLFLDYLLFGPVWAT</sequence>